<dbReference type="SMART" id="SM00228">
    <property type="entry name" value="PDZ"/>
    <property type="match status" value="4"/>
</dbReference>
<evidence type="ECO:0000259" key="3">
    <source>
        <dbReference type="PROSITE" id="PS50106"/>
    </source>
</evidence>
<dbReference type="Pfam" id="PF00595">
    <property type="entry name" value="PDZ"/>
    <property type="match status" value="4"/>
</dbReference>
<keyword evidence="5" id="KW-1185">Reference proteome</keyword>
<dbReference type="GO" id="GO:0043495">
    <property type="term" value="F:protein-membrane adaptor activity"/>
    <property type="evidence" value="ECO:0007669"/>
    <property type="project" value="TreeGrafter"/>
</dbReference>
<sequence>MELTPFVFNPKEGVDNPAMVISEDVEKISGPLPRVCVLKREEGESFGFHLRLEKGHPGHVIRQVELMGVAEKSGLRDGDRLLEVNEKFVDDVEHMEVARMIQMSGPQLCLLLLSSDEYEQAVAQGWNLKELCKAQRGDDWNPPRLCHIVRNPASGLGFSIHPVEGEKGKLSISLITGGPGEKAGLRKGDRLVWINGAMACELMHSAINKMVKKCNDHMTVLVIDSKSEKSYIRRKITILPVMADAQSMPYKPKRVHLKQGPDGYGFLLRHEKLSTGRKVHMVREVDAGSPAEEADIKDGEILVEVNGEALDHLSHEEVVGKVRESGKQVSFTTMTLEGLDFYTKLGLSPLLFCEDHTPEKKQQEKSTPQEQSPAALKLVESSAEAQEELEIESKPRLCVLQRSPAGFGFHLGWVQQKPGTFINQVAPGGPGESSGLKQGDVLMEVNGQNVEEECLEDVILLMKKGGSSLSLLVMDRPGYEWMKKTGKPITAEKVAAEEEQDHESSSPTQQSNPSE</sequence>
<feature type="domain" description="PDZ" evidence="3">
    <location>
        <begin position="397"/>
        <end position="477"/>
    </location>
</feature>
<dbReference type="Proteomes" id="UP000824219">
    <property type="component" value="Linkage Group LG28"/>
</dbReference>
<dbReference type="CDD" id="cd06768">
    <property type="entry name" value="PDZ_NHERF-like"/>
    <property type="match status" value="4"/>
</dbReference>
<dbReference type="AlphaFoldDB" id="A0A9D3S8W2"/>
<dbReference type="InterPro" id="IPR001478">
    <property type="entry name" value="PDZ"/>
</dbReference>
<dbReference type="OrthoDB" id="10009200at2759"/>
<dbReference type="GO" id="GO:0072659">
    <property type="term" value="P:protein localization to plasma membrane"/>
    <property type="evidence" value="ECO:0007669"/>
    <property type="project" value="TreeGrafter"/>
</dbReference>
<dbReference type="InterPro" id="IPR051067">
    <property type="entry name" value="NHER"/>
</dbReference>
<reference evidence="4 5" key="1">
    <citation type="submission" date="2021-06" db="EMBL/GenBank/DDBJ databases">
        <title>Chromosome-level genome assembly of the red-tail catfish (Hemibagrus wyckioides).</title>
        <authorList>
            <person name="Shao F."/>
        </authorList>
    </citation>
    <scope>NUCLEOTIDE SEQUENCE [LARGE SCALE GENOMIC DNA]</scope>
    <source>
        <strain evidence="4">EC202008001</strain>
        <tissue evidence="4">Blood</tissue>
    </source>
</reference>
<dbReference type="InterPro" id="IPR036034">
    <property type="entry name" value="PDZ_sf"/>
</dbReference>
<evidence type="ECO:0000256" key="1">
    <source>
        <dbReference type="ARBA" id="ARBA00022737"/>
    </source>
</evidence>
<feature type="compositionally biased region" description="Polar residues" evidence="2">
    <location>
        <begin position="505"/>
        <end position="515"/>
    </location>
</feature>
<dbReference type="SUPFAM" id="SSF50156">
    <property type="entry name" value="PDZ domain-like"/>
    <property type="match status" value="4"/>
</dbReference>
<dbReference type="PANTHER" id="PTHR14191:SF20">
    <property type="entry name" value="NA(+)_H(+) EXCHANGE REGULATORY COFACTOR NHE-RF4"/>
    <property type="match status" value="1"/>
</dbReference>
<proteinExistence type="predicted"/>
<evidence type="ECO:0000256" key="2">
    <source>
        <dbReference type="SAM" id="MobiDB-lite"/>
    </source>
</evidence>
<dbReference type="EMBL" id="JAHKSW010000028">
    <property type="protein sequence ID" value="KAG7314690.1"/>
    <property type="molecule type" value="Genomic_DNA"/>
</dbReference>
<dbReference type="Gene3D" id="2.30.42.10">
    <property type="match status" value="4"/>
</dbReference>
<protein>
    <recommendedName>
        <fullName evidence="3">PDZ domain-containing protein</fullName>
    </recommendedName>
</protein>
<dbReference type="GO" id="GO:0005102">
    <property type="term" value="F:signaling receptor binding"/>
    <property type="evidence" value="ECO:0007669"/>
    <property type="project" value="TreeGrafter"/>
</dbReference>
<comment type="caution">
    <text evidence="4">The sequence shown here is derived from an EMBL/GenBank/DDBJ whole genome shotgun (WGS) entry which is preliminary data.</text>
</comment>
<feature type="domain" description="PDZ" evidence="3">
    <location>
        <begin position="145"/>
        <end position="226"/>
    </location>
</feature>
<feature type="domain" description="PDZ" evidence="3">
    <location>
        <begin position="254"/>
        <end position="337"/>
    </location>
</feature>
<feature type="domain" description="PDZ" evidence="3">
    <location>
        <begin position="34"/>
        <end position="116"/>
    </location>
</feature>
<dbReference type="PANTHER" id="PTHR14191">
    <property type="entry name" value="PDZ DOMAIN CONTAINING PROTEIN"/>
    <property type="match status" value="1"/>
</dbReference>
<dbReference type="GO" id="GO:0016324">
    <property type="term" value="C:apical plasma membrane"/>
    <property type="evidence" value="ECO:0007669"/>
    <property type="project" value="TreeGrafter"/>
</dbReference>
<organism evidence="4 5">
    <name type="scientific">Hemibagrus wyckioides</name>
    <dbReference type="NCBI Taxonomy" id="337641"/>
    <lineage>
        <taxon>Eukaryota</taxon>
        <taxon>Metazoa</taxon>
        <taxon>Chordata</taxon>
        <taxon>Craniata</taxon>
        <taxon>Vertebrata</taxon>
        <taxon>Euteleostomi</taxon>
        <taxon>Actinopterygii</taxon>
        <taxon>Neopterygii</taxon>
        <taxon>Teleostei</taxon>
        <taxon>Ostariophysi</taxon>
        <taxon>Siluriformes</taxon>
        <taxon>Bagridae</taxon>
        <taxon>Hemibagrus</taxon>
    </lineage>
</organism>
<accession>A0A9D3S8W2</accession>
<dbReference type="PROSITE" id="PS50106">
    <property type="entry name" value="PDZ"/>
    <property type="match status" value="4"/>
</dbReference>
<evidence type="ECO:0000313" key="5">
    <source>
        <dbReference type="Proteomes" id="UP000824219"/>
    </source>
</evidence>
<keyword evidence="1" id="KW-0677">Repeat</keyword>
<name>A0A9D3S8W2_9TELE</name>
<feature type="region of interest" description="Disordered" evidence="2">
    <location>
        <begin position="490"/>
        <end position="515"/>
    </location>
</feature>
<gene>
    <name evidence="4" type="ORF">KOW79_021993</name>
</gene>
<evidence type="ECO:0000313" key="4">
    <source>
        <dbReference type="EMBL" id="KAG7314690.1"/>
    </source>
</evidence>